<dbReference type="AlphaFoldDB" id="A0A381RJX9"/>
<organism evidence="5">
    <name type="scientific">marine metagenome</name>
    <dbReference type="NCBI Taxonomy" id="408172"/>
    <lineage>
        <taxon>unclassified sequences</taxon>
        <taxon>metagenomes</taxon>
        <taxon>ecological metagenomes</taxon>
    </lineage>
</organism>
<reference evidence="5" key="1">
    <citation type="submission" date="2018-05" db="EMBL/GenBank/DDBJ databases">
        <authorList>
            <person name="Lanie J.A."/>
            <person name="Ng W.-L."/>
            <person name="Kazmierczak K.M."/>
            <person name="Andrzejewski T.M."/>
            <person name="Davidsen T.M."/>
            <person name="Wayne K.J."/>
            <person name="Tettelin H."/>
            <person name="Glass J.I."/>
            <person name="Rusch D."/>
            <person name="Podicherti R."/>
            <person name="Tsui H.-C.T."/>
            <person name="Winkler M.E."/>
        </authorList>
    </citation>
    <scope>NUCLEOTIDE SEQUENCE</scope>
</reference>
<evidence type="ECO:0000259" key="4">
    <source>
        <dbReference type="Pfam" id="PF00156"/>
    </source>
</evidence>
<dbReference type="Gene3D" id="3.40.50.2020">
    <property type="match status" value="1"/>
</dbReference>
<protein>
    <recommendedName>
        <fullName evidence="4">Phosphoribosyltransferase domain-containing protein</fullName>
    </recommendedName>
</protein>
<sequence>MNKIKAKLSGKKEVARSLTRIAHEIIEKNDNLGEIAIVGIRTRGDFLAKRLHAQIEKISGIEIPIGTLDVTFHRDDFRTNLGSPKVGASQILFEVEGKNVILIDDVLYTGRTIRAAMDEIFTYGRPASIQLGILVDRGHKELPIRADYVGKNYPTSMNEHIHVHVEEVDGEDTVLLMEYEDCK</sequence>
<evidence type="ECO:0000256" key="3">
    <source>
        <dbReference type="ARBA" id="ARBA00023163"/>
    </source>
</evidence>
<evidence type="ECO:0000256" key="2">
    <source>
        <dbReference type="ARBA" id="ARBA00023015"/>
    </source>
</evidence>
<keyword evidence="3" id="KW-0804">Transcription</keyword>
<name>A0A381RJX9_9ZZZZ</name>
<dbReference type="InterPro" id="IPR000836">
    <property type="entry name" value="PRTase_dom"/>
</dbReference>
<gene>
    <name evidence="5" type="ORF">METZ01_LOCUS44112</name>
</gene>
<dbReference type="InterPro" id="IPR050137">
    <property type="entry name" value="PyrR_bifunctional"/>
</dbReference>
<dbReference type="EMBL" id="UINC01001961">
    <property type="protein sequence ID" value="SUZ91258.1"/>
    <property type="molecule type" value="Genomic_DNA"/>
</dbReference>
<keyword evidence="2" id="KW-0805">Transcription regulation</keyword>
<feature type="domain" description="Phosphoribosyltransferase" evidence="4">
    <location>
        <begin position="13"/>
        <end position="157"/>
    </location>
</feature>
<accession>A0A381RJX9</accession>
<dbReference type="NCBIfam" id="NF003545">
    <property type="entry name" value="PRK05205.1-1"/>
    <property type="match status" value="1"/>
</dbReference>
<comment type="similarity">
    <text evidence="1">Belongs to the purine/pyrimidine phosphoribosyltransferase family. PyrR subfamily.</text>
</comment>
<proteinExistence type="inferred from homology"/>
<dbReference type="PANTHER" id="PTHR11608">
    <property type="entry name" value="BIFUNCTIONAL PROTEIN PYRR"/>
    <property type="match status" value="1"/>
</dbReference>
<dbReference type="NCBIfam" id="NF003548">
    <property type="entry name" value="PRK05205.1-4"/>
    <property type="match status" value="1"/>
</dbReference>
<dbReference type="Pfam" id="PF00156">
    <property type="entry name" value="Pribosyltran"/>
    <property type="match status" value="1"/>
</dbReference>
<dbReference type="HAMAP" id="MF_01219">
    <property type="entry name" value="PyrR"/>
    <property type="match status" value="1"/>
</dbReference>
<dbReference type="NCBIfam" id="NF003549">
    <property type="entry name" value="PRK05205.1-5"/>
    <property type="match status" value="1"/>
</dbReference>
<evidence type="ECO:0000313" key="5">
    <source>
        <dbReference type="EMBL" id="SUZ91258.1"/>
    </source>
</evidence>
<dbReference type="PANTHER" id="PTHR11608:SF0">
    <property type="entry name" value="BIFUNCTIONAL PROTEIN PYRR"/>
    <property type="match status" value="1"/>
</dbReference>
<dbReference type="FunFam" id="3.40.50.2020:FF:000020">
    <property type="entry name" value="Bifunctional protein PyrR"/>
    <property type="match status" value="1"/>
</dbReference>
<dbReference type="SUPFAM" id="SSF53271">
    <property type="entry name" value="PRTase-like"/>
    <property type="match status" value="1"/>
</dbReference>
<dbReference type="InterPro" id="IPR029057">
    <property type="entry name" value="PRTase-like"/>
</dbReference>
<dbReference type="InterPro" id="IPR023050">
    <property type="entry name" value="PyrR"/>
</dbReference>
<dbReference type="CDD" id="cd06223">
    <property type="entry name" value="PRTases_typeI"/>
    <property type="match status" value="1"/>
</dbReference>
<evidence type="ECO:0000256" key="1">
    <source>
        <dbReference type="ARBA" id="ARBA00005565"/>
    </source>
</evidence>